<dbReference type="AlphaFoldDB" id="A0A9P4UWS9"/>
<dbReference type="Pfam" id="PF14200">
    <property type="entry name" value="RicinB_lectin_2"/>
    <property type="match status" value="1"/>
</dbReference>
<dbReference type="EMBL" id="ML996197">
    <property type="protein sequence ID" value="KAF2731352.1"/>
    <property type="molecule type" value="Genomic_DNA"/>
</dbReference>
<dbReference type="SUPFAM" id="SSF50370">
    <property type="entry name" value="Ricin B-like lectins"/>
    <property type="match status" value="1"/>
</dbReference>
<feature type="non-terminal residue" evidence="2">
    <location>
        <position position="137"/>
    </location>
</feature>
<comment type="caution">
    <text evidence="2">The sequence shown here is derived from an EMBL/GenBank/DDBJ whole genome shotgun (WGS) entry which is preliminary data.</text>
</comment>
<feature type="domain" description="Ricin B lectin" evidence="1">
    <location>
        <begin position="40"/>
        <end position="121"/>
    </location>
</feature>
<dbReference type="InterPro" id="IPR000772">
    <property type="entry name" value="Ricin_B_lectin"/>
</dbReference>
<accession>A0A9P4UWS9</accession>
<sequence length="137" mass="15040">MAGLDLSSRYILTNSYTLSSKQLASNGETVFMDSVSEGDAHQWFLSSTTSTGYYRLHTAENGNSTALDVVNDNGTSSTGVHFADSGDYSGQFWRFDDWGDGTLRLSNAFTGPDMHLDTYSNTFEPFLGDGDHTGQHW</sequence>
<reference evidence="2" key="1">
    <citation type="journal article" date="2020" name="Stud. Mycol.">
        <title>101 Dothideomycetes genomes: a test case for predicting lifestyles and emergence of pathogens.</title>
        <authorList>
            <person name="Haridas S."/>
            <person name="Albert R."/>
            <person name="Binder M."/>
            <person name="Bloem J."/>
            <person name="Labutti K."/>
            <person name="Salamov A."/>
            <person name="Andreopoulos B."/>
            <person name="Baker S."/>
            <person name="Barry K."/>
            <person name="Bills G."/>
            <person name="Bluhm B."/>
            <person name="Cannon C."/>
            <person name="Castanera R."/>
            <person name="Culley D."/>
            <person name="Daum C."/>
            <person name="Ezra D."/>
            <person name="Gonzalez J."/>
            <person name="Henrissat B."/>
            <person name="Kuo A."/>
            <person name="Liang C."/>
            <person name="Lipzen A."/>
            <person name="Lutzoni F."/>
            <person name="Magnuson J."/>
            <person name="Mondo S."/>
            <person name="Nolan M."/>
            <person name="Ohm R."/>
            <person name="Pangilinan J."/>
            <person name="Park H.-J."/>
            <person name="Ramirez L."/>
            <person name="Alfaro M."/>
            <person name="Sun H."/>
            <person name="Tritt A."/>
            <person name="Yoshinaga Y."/>
            <person name="Zwiers L.-H."/>
            <person name="Turgeon B."/>
            <person name="Goodwin S."/>
            <person name="Spatafora J."/>
            <person name="Crous P."/>
            <person name="Grigoriev I."/>
        </authorList>
    </citation>
    <scope>NUCLEOTIDE SEQUENCE</scope>
    <source>
        <strain evidence="2">CBS 125425</strain>
    </source>
</reference>
<dbReference type="Proteomes" id="UP000799444">
    <property type="component" value="Unassembled WGS sequence"/>
</dbReference>
<gene>
    <name evidence="2" type="ORF">EJ04DRAFT_388917</name>
</gene>
<dbReference type="InterPro" id="IPR035992">
    <property type="entry name" value="Ricin_B-like_lectins"/>
</dbReference>
<protein>
    <recommendedName>
        <fullName evidence="1">Ricin B lectin domain-containing protein</fullName>
    </recommendedName>
</protein>
<name>A0A9P4UWS9_9PLEO</name>
<keyword evidence="3" id="KW-1185">Reference proteome</keyword>
<dbReference type="CDD" id="cd00161">
    <property type="entry name" value="beta-trefoil_Ricin-like"/>
    <property type="match status" value="1"/>
</dbReference>
<proteinExistence type="predicted"/>
<evidence type="ECO:0000313" key="2">
    <source>
        <dbReference type="EMBL" id="KAF2731352.1"/>
    </source>
</evidence>
<dbReference type="Gene3D" id="2.80.10.50">
    <property type="match status" value="1"/>
</dbReference>
<evidence type="ECO:0000259" key="1">
    <source>
        <dbReference type="Pfam" id="PF14200"/>
    </source>
</evidence>
<evidence type="ECO:0000313" key="3">
    <source>
        <dbReference type="Proteomes" id="UP000799444"/>
    </source>
</evidence>
<dbReference type="OrthoDB" id="9986966at2759"/>
<organism evidence="2 3">
    <name type="scientific">Polyplosphaeria fusca</name>
    <dbReference type="NCBI Taxonomy" id="682080"/>
    <lineage>
        <taxon>Eukaryota</taxon>
        <taxon>Fungi</taxon>
        <taxon>Dikarya</taxon>
        <taxon>Ascomycota</taxon>
        <taxon>Pezizomycotina</taxon>
        <taxon>Dothideomycetes</taxon>
        <taxon>Pleosporomycetidae</taxon>
        <taxon>Pleosporales</taxon>
        <taxon>Tetraplosphaeriaceae</taxon>
        <taxon>Polyplosphaeria</taxon>
    </lineage>
</organism>